<comment type="similarity">
    <text evidence="1 5">Belongs to the acylphosphatase family.</text>
</comment>
<dbReference type="Proteomes" id="UP000326364">
    <property type="component" value="Unassembled WGS sequence"/>
</dbReference>
<feature type="active site" evidence="4">
    <location>
        <position position="36"/>
    </location>
</feature>
<dbReference type="InterPro" id="IPR017968">
    <property type="entry name" value="Acylphosphatase_CS"/>
</dbReference>
<dbReference type="SUPFAM" id="SSF54975">
    <property type="entry name" value="Acylphosphatase/BLUF domain-like"/>
    <property type="match status" value="1"/>
</dbReference>
<dbReference type="PANTHER" id="PTHR47268:SF4">
    <property type="entry name" value="ACYLPHOSPHATASE"/>
    <property type="match status" value="1"/>
</dbReference>
<dbReference type="InterPro" id="IPR001792">
    <property type="entry name" value="Acylphosphatase-like_dom"/>
</dbReference>
<accession>A0A5J5I4J0</accession>
<keyword evidence="4" id="KW-0378">Hydrolase</keyword>
<evidence type="ECO:0000256" key="3">
    <source>
        <dbReference type="ARBA" id="ARBA00047645"/>
    </source>
</evidence>
<dbReference type="GO" id="GO:0003998">
    <property type="term" value="F:acylphosphatase activity"/>
    <property type="evidence" value="ECO:0007669"/>
    <property type="project" value="UniProtKB-EC"/>
</dbReference>
<sequence>MIARHLMIHGRVQGVWYRAWTVETARGLGLTGWVRNRTDGSVEAVIEGEDAAVAQFMALAQGGPPAAKVARIDATDVSVAPFMTFEKRETAGTR</sequence>
<evidence type="ECO:0000313" key="8">
    <source>
        <dbReference type="EMBL" id="KAA9028987.1"/>
    </source>
</evidence>
<evidence type="ECO:0000256" key="2">
    <source>
        <dbReference type="ARBA" id="ARBA00012150"/>
    </source>
</evidence>
<dbReference type="RefSeq" id="WP_150426067.1">
    <property type="nucleotide sequence ID" value="NZ_VYQA01000009.1"/>
</dbReference>
<feature type="domain" description="Acylphosphatase-like" evidence="6">
    <location>
        <begin position="3"/>
        <end position="89"/>
    </location>
</feature>
<evidence type="ECO:0000313" key="7">
    <source>
        <dbReference type="EMBL" id="KAA9016416.1"/>
    </source>
</evidence>
<dbReference type="PANTHER" id="PTHR47268">
    <property type="entry name" value="ACYLPHOSPHATASE"/>
    <property type="match status" value="1"/>
</dbReference>
<organism evidence="8 9">
    <name type="scientific">Sphingobium limneticum</name>
    <dbReference type="NCBI Taxonomy" id="1007511"/>
    <lineage>
        <taxon>Bacteria</taxon>
        <taxon>Pseudomonadati</taxon>
        <taxon>Pseudomonadota</taxon>
        <taxon>Alphaproteobacteria</taxon>
        <taxon>Sphingomonadales</taxon>
        <taxon>Sphingomonadaceae</taxon>
        <taxon>Sphingobium</taxon>
    </lineage>
</organism>
<dbReference type="Gene3D" id="3.30.70.100">
    <property type="match status" value="1"/>
</dbReference>
<evidence type="ECO:0000313" key="9">
    <source>
        <dbReference type="Proteomes" id="UP000325933"/>
    </source>
</evidence>
<gene>
    <name evidence="8" type="ORF">F4U95_13790</name>
    <name evidence="7" type="ORF">F4U96_12660</name>
</gene>
<proteinExistence type="inferred from homology"/>
<comment type="catalytic activity">
    <reaction evidence="3 4">
        <text>an acyl phosphate + H2O = a carboxylate + phosphate + H(+)</text>
        <dbReference type="Rhea" id="RHEA:14965"/>
        <dbReference type="ChEBI" id="CHEBI:15377"/>
        <dbReference type="ChEBI" id="CHEBI:15378"/>
        <dbReference type="ChEBI" id="CHEBI:29067"/>
        <dbReference type="ChEBI" id="CHEBI:43474"/>
        <dbReference type="ChEBI" id="CHEBI:59918"/>
        <dbReference type="EC" id="3.6.1.7"/>
    </reaction>
</comment>
<dbReference type="Proteomes" id="UP000325933">
    <property type="component" value="Unassembled WGS sequence"/>
</dbReference>
<dbReference type="AlphaFoldDB" id="A0A5J5I4J0"/>
<dbReference type="InterPro" id="IPR036046">
    <property type="entry name" value="Acylphosphatase-like_dom_sf"/>
</dbReference>
<feature type="active site" evidence="4">
    <location>
        <position position="18"/>
    </location>
</feature>
<dbReference type="EMBL" id="VYQA01000009">
    <property type="protein sequence ID" value="KAA9028987.1"/>
    <property type="molecule type" value="Genomic_DNA"/>
</dbReference>
<dbReference type="InterPro" id="IPR020456">
    <property type="entry name" value="Acylphosphatase"/>
</dbReference>
<dbReference type="PROSITE" id="PS51160">
    <property type="entry name" value="ACYLPHOSPHATASE_3"/>
    <property type="match status" value="1"/>
</dbReference>
<dbReference type="PRINTS" id="PR00112">
    <property type="entry name" value="ACYLPHPHTASE"/>
</dbReference>
<evidence type="ECO:0000256" key="1">
    <source>
        <dbReference type="ARBA" id="ARBA00005614"/>
    </source>
</evidence>
<evidence type="ECO:0000259" key="6">
    <source>
        <dbReference type="PROSITE" id="PS51160"/>
    </source>
</evidence>
<reference evidence="9 10" key="1">
    <citation type="submission" date="2019-09" db="EMBL/GenBank/DDBJ databases">
        <authorList>
            <person name="Feng G."/>
        </authorList>
    </citation>
    <scope>NUCLEOTIDE SEQUENCE [LARGE SCALE GENOMIC DNA]</scope>
    <source>
        <strain evidence="8 9">KACC 19283</strain>
        <strain evidence="7 10">KACC 19284</strain>
    </source>
</reference>
<dbReference type="Pfam" id="PF00708">
    <property type="entry name" value="Acylphosphatase"/>
    <property type="match status" value="1"/>
</dbReference>
<dbReference type="EMBL" id="VYQB01000008">
    <property type="protein sequence ID" value="KAA9016416.1"/>
    <property type="molecule type" value="Genomic_DNA"/>
</dbReference>
<evidence type="ECO:0000256" key="5">
    <source>
        <dbReference type="RuleBase" id="RU004168"/>
    </source>
</evidence>
<dbReference type="PROSITE" id="PS00151">
    <property type="entry name" value="ACYLPHOSPHATASE_2"/>
    <property type="match status" value="1"/>
</dbReference>
<keyword evidence="10" id="KW-1185">Reference proteome</keyword>
<name>A0A5J5I4J0_9SPHN</name>
<protein>
    <recommendedName>
        <fullName evidence="2 4">acylphosphatase</fullName>
        <ecNumber evidence="2 4">3.6.1.7</ecNumber>
    </recommendedName>
</protein>
<comment type="caution">
    <text evidence="8">The sequence shown here is derived from an EMBL/GenBank/DDBJ whole genome shotgun (WGS) entry which is preliminary data.</text>
</comment>
<dbReference type="EC" id="3.6.1.7" evidence="2 4"/>
<evidence type="ECO:0000256" key="4">
    <source>
        <dbReference type="PROSITE-ProRule" id="PRU00520"/>
    </source>
</evidence>
<evidence type="ECO:0000313" key="10">
    <source>
        <dbReference type="Proteomes" id="UP000326364"/>
    </source>
</evidence>